<accession>A0A1F4VGR6</accession>
<protein>
    <submittedName>
        <fullName evidence="1">Uncharacterized protein</fullName>
    </submittedName>
</protein>
<organism evidence="1 2">
    <name type="scientific">candidate division WWE3 bacterium RIFCSPLOWO2_01_FULL_41_18</name>
    <dbReference type="NCBI Taxonomy" id="1802625"/>
    <lineage>
        <taxon>Bacteria</taxon>
        <taxon>Katanobacteria</taxon>
    </lineage>
</organism>
<dbReference type="EMBL" id="MEVI01000001">
    <property type="protein sequence ID" value="OGC55923.1"/>
    <property type="molecule type" value="Genomic_DNA"/>
</dbReference>
<gene>
    <name evidence="1" type="ORF">A3A78_02695</name>
</gene>
<dbReference type="Proteomes" id="UP000176504">
    <property type="component" value="Unassembled WGS sequence"/>
</dbReference>
<evidence type="ECO:0000313" key="2">
    <source>
        <dbReference type="Proteomes" id="UP000176504"/>
    </source>
</evidence>
<reference evidence="1 2" key="1">
    <citation type="journal article" date="2016" name="Nat. Commun.">
        <title>Thousands of microbial genomes shed light on interconnected biogeochemical processes in an aquifer system.</title>
        <authorList>
            <person name="Anantharaman K."/>
            <person name="Brown C.T."/>
            <person name="Hug L.A."/>
            <person name="Sharon I."/>
            <person name="Castelle C.J."/>
            <person name="Probst A.J."/>
            <person name="Thomas B.C."/>
            <person name="Singh A."/>
            <person name="Wilkins M.J."/>
            <person name="Karaoz U."/>
            <person name="Brodie E.L."/>
            <person name="Williams K.H."/>
            <person name="Hubbard S.S."/>
            <person name="Banfield J.F."/>
        </authorList>
    </citation>
    <scope>NUCLEOTIDE SEQUENCE [LARGE SCALE GENOMIC DNA]</scope>
</reference>
<sequence>MSQKVNYSTQDHLDIETITDDLVVLKNGGVTLVLKTTAVNFDLLSEIEQDAIIAAFSALLNSLSFPIQVILRSKRLDITNYIEKVKAVESKIKDPLLRIQAQSYRKFVQDLIQRNEVLDKSFYVAIPSGGTVDVPRQQGGGPFDFISLLTGSRNKRMTVNVPHVIKNATAELYPKRDNIVKEFARIGIKTRQLNTQELVELFFDIYNPSSVHEQRIKARVDDFKVAIVEPAILEE</sequence>
<name>A0A1F4VGR6_UNCKA</name>
<evidence type="ECO:0000313" key="1">
    <source>
        <dbReference type="EMBL" id="OGC55923.1"/>
    </source>
</evidence>
<dbReference type="AlphaFoldDB" id="A0A1F4VGR6"/>
<comment type="caution">
    <text evidence="1">The sequence shown here is derived from an EMBL/GenBank/DDBJ whole genome shotgun (WGS) entry which is preliminary data.</text>
</comment>
<proteinExistence type="predicted"/>